<dbReference type="SUPFAM" id="SSF82171">
    <property type="entry name" value="DPP6 N-terminal domain-like"/>
    <property type="match status" value="1"/>
</dbReference>
<protein>
    <recommendedName>
        <fullName evidence="3">WD40 repeat domain-containing protein</fullName>
    </recommendedName>
</protein>
<sequence length="367" mass="41475">MNLHAVSLPQLQPSPGNLVALCVLPSFTAEQPLLLALNTDAELWKIELLTGMTRQLATIQLPEWEPDHPVQLIVSPCGRFAGISNRFGKYAIIVELTSGTTILTLERGEYHYDKSTYPLAFIRLNNQLLLAHGTDWNRLELTALLPEMKPLSTRTIPNPQGESDAEKAHYLNYFHGKLHSSPNGTFLAETGWVWAPVGVTLVWNNNAWLANVWESEDGTSLDSVWQPLIDWDLPMVWLNDELLAIWGKLDEDLLDEEDWGEEGTQSVIMIYNAKLRTRHTVITGVPEFQTRTDLPDVFVHPQAQLAASSDGKLFAWGRAVPLQVWNLSTQQTEHQQLDHSIQPDLYHAETDLFLKIGADSIQAWRYE</sequence>
<dbReference type="Proteomes" id="UP001185028">
    <property type="component" value="Unassembled WGS sequence"/>
</dbReference>
<keyword evidence="2" id="KW-1185">Reference proteome</keyword>
<proteinExistence type="predicted"/>
<dbReference type="EMBL" id="JAVDQH010000013">
    <property type="protein sequence ID" value="MDR6245302.1"/>
    <property type="molecule type" value="Genomic_DNA"/>
</dbReference>
<accession>A0ABU1J2X3</accession>
<evidence type="ECO:0000313" key="1">
    <source>
        <dbReference type="EMBL" id="MDR6245302.1"/>
    </source>
</evidence>
<organism evidence="1 2">
    <name type="scientific">Paenibacillus hunanensis</name>
    <dbReference type="NCBI Taxonomy" id="539262"/>
    <lineage>
        <taxon>Bacteria</taxon>
        <taxon>Bacillati</taxon>
        <taxon>Bacillota</taxon>
        <taxon>Bacilli</taxon>
        <taxon>Bacillales</taxon>
        <taxon>Paenibacillaceae</taxon>
        <taxon>Paenibacillus</taxon>
    </lineage>
</organism>
<gene>
    <name evidence="1" type="ORF">JOC58_003203</name>
</gene>
<comment type="caution">
    <text evidence="1">The sequence shown here is derived from an EMBL/GenBank/DDBJ whole genome shotgun (WGS) entry which is preliminary data.</text>
</comment>
<dbReference type="RefSeq" id="WP_188777342.1">
    <property type="nucleotide sequence ID" value="NZ_BMMB01000009.1"/>
</dbReference>
<evidence type="ECO:0008006" key="3">
    <source>
        <dbReference type="Google" id="ProtNLM"/>
    </source>
</evidence>
<evidence type="ECO:0000313" key="2">
    <source>
        <dbReference type="Proteomes" id="UP001185028"/>
    </source>
</evidence>
<reference evidence="1 2" key="1">
    <citation type="submission" date="2023-07" db="EMBL/GenBank/DDBJ databases">
        <title>Genomic Encyclopedia of Type Strains, Phase IV (KMG-IV): sequencing the most valuable type-strain genomes for metagenomic binning, comparative biology and taxonomic classification.</title>
        <authorList>
            <person name="Goeker M."/>
        </authorList>
    </citation>
    <scope>NUCLEOTIDE SEQUENCE [LARGE SCALE GENOMIC DNA]</scope>
    <source>
        <strain evidence="1 2">DSM 22170</strain>
    </source>
</reference>
<name>A0ABU1J2X3_9BACL</name>